<dbReference type="InterPro" id="IPR017853">
    <property type="entry name" value="GH"/>
</dbReference>
<dbReference type="SUPFAM" id="SSF52279">
    <property type="entry name" value="Beta-D-glucan exohydrolase, C-terminal domain"/>
    <property type="match status" value="1"/>
</dbReference>
<feature type="compositionally biased region" description="Low complexity" evidence="3">
    <location>
        <begin position="287"/>
        <end position="298"/>
    </location>
</feature>
<dbReference type="Gene3D" id="2.60.120.260">
    <property type="entry name" value="Galactose-binding domain-like"/>
    <property type="match status" value="1"/>
</dbReference>
<dbReference type="Gene3D" id="2.60.40.10">
    <property type="entry name" value="Immunoglobulins"/>
    <property type="match status" value="1"/>
</dbReference>
<dbReference type="Pfam" id="PF01915">
    <property type="entry name" value="Glyco_hydro_3_C"/>
    <property type="match status" value="1"/>
</dbReference>
<evidence type="ECO:0000259" key="4">
    <source>
        <dbReference type="Pfam" id="PF00933"/>
    </source>
</evidence>
<evidence type="ECO:0000313" key="6">
    <source>
        <dbReference type="EMBL" id="QFZ17944.1"/>
    </source>
</evidence>
<dbReference type="PANTHER" id="PTHR42715:SF10">
    <property type="entry name" value="BETA-GLUCOSIDASE"/>
    <property type="match status" value="1"/>
</dbReference>
<dbReference type="InterPro" id="IPR036962">
    <property type="entry name" value="Glyco_hydro_3_N_sf"/>
</dbReference>
<dbReference type="InterPro" id="IPR050288">
    <property type="entry name" value="Cellulose_deg_GH3"/>
</dbReference>
<feature type="domain" description="Glycoside hydrolase family 3 C-terminal" evidence="5">
    <location>
        <begin position="349"/>
        <end position="721"/>
    </location>
</feature>
<dbReference type="GO" id="GO:0004553">
    <property type="term" value="F:hydrolase activity, hydrolyzing O-glycosyl compounds"/>
    <property type="evidence" value="ECO:0007669"/>
    <property type="project" value="InterPro"/>
</dbReference>
<dbReference type="Proteomes" id="UP000325787">
    <property type="component" value="Chromosome"/>
</dbReference>
<dbReference type="InterPro" id="IPR036881">
    <property type="entry name" value="Glyco_hydro_3_C_sf"/>
</dbReference>
<feature type="domain" description="Glycoside hydrolase family 3 N-terminal" evidence="4">
    <location>
        <begin position="59"/>
        <end position="276"/>
    </location>
</feature>
<name>A0A5Q0GWP6_SACSY</name>
<evidence type="ECO:0000256" key="2">
    <source>
        <dbReference type="ARBA" id="ARBA00022801"/>
    </source>
</evidence>
<evidence type="ECO:0000256" key="1">
    <source>
        <dbReference type="ARBA" id="ARBA00005336"/>
    </source>
</evidence>
<evidence type="ECO:0000256" key="3">
    <source>
        <dbReference type="SAM" id="MobiDB-lite"/>
    </source>
</evidence>
<dbReference type="OrthoDB" id="3187421at2"/>
<dbReference type="AlphaFoldDB" id="A0A5Q0GWP6"/>
<proteinExistence type="inferred from homology"/>
<dbReference type="GO" id="GO:0005975">
    <property type="term" value="P:carbohydrate metabolic process"/>
    <property type="evidence" value="ECO:0007669"/>
    <property type="project" value="InterPro"/>
</dbReference>
<evidence type="ECO:0000313" key="7">
    <source>
        <dbReference type="Proteomes" id="UP000325787"/>
    </source>
</evidence>
<protein>
    <submittedName>
        <fullName evidence="6">Glycosyl hydrolase</fullName>
    </submittedName>
</protein>
<dbReference type="InterPro" id="IPR002772">
    <property type="entry name" value="Glyco_hydro_3_C"/>
</dbReference>
<keyword evidence="7" id="KW-1185">Reference proteome</keyword>
<evidence type="ECO:0000259" key="5">
    <source>
        <dbReference type="Pfam" id="PF01915"/>
    </source>
</evidence>
<dbReference type="PANTHER" id="PTHR42715">
    <property type="entry name" value="BETA-GLUCOSIDASE"/>
    <property type="match status" value="1"/>
</dbReference>
<dbReference type="KEGG" id="ssyi:EKG83_11040"/>
<reference evidence="7" key="1">
    <citation type="journal article" date="2021" name="Curr. Microbiol.">
        <title>Complete genome of nocamycin-producing strain Saccharothrix syringae NRRL B-16468 reveals the biosynthetic potential for secondary metabolites.</title>
        <authorList>
            <person name="Mo X."/>
            <person name="Yang S."/>
        </authorList>
    </citation>
    <scope>NUCLEOTIDE SEQUENCE [LARGE SCALE GENOMIC DNA]</scope>
    <source>
        <strain evidence="7">ATCC 51364 / DSM 43886 / JCM 6844 / KCTC 9398 / NBRC 14523 / NRRL B-16468 / INA 2240</strain>
    </source>
</reference>
<dbReference type="InterPro" id="IPR013783">
    <property type="entry name" value="Ig-like_fold"/>
</dbReference>
<dbReference type="Gene3D" id="3.40.50.1700">
    <property type="entry name" value="Glycoside hydrolase family 3 C-terminal domain"/>
    <property type="match status" value="1"/>
</dbReference>
<dbReference type="EMBL" id="CP034550">
    <property type="protein sequence ID" value="QFZ17944.1"/>
    <property type="molecule type" value="Genomic_DNA"/>
</dbReference>
<comment type="similarity">
    <text evidence="1">Belongs to the glycosyl hydrolase 3 family.</text>
</comment>
<dbReference type="PRINTS" id="PR00133">
    <property type="entry name" value="GLHYDRLASE3"/>
</dbReference>
<dbReference type="InterPro" id="IPR001764">
    <property type="entry name" value="Glyco_hydro_3_N"/>
</dbReference>
<dbReference type="Gene3D" id="3.20.20.300">
    <property type="entry name" value="Glycoside hydrolase, family 3, N-terminal domain"/>
    <property type="match status" value="1"/>
</dbReference>
<organism evidence="6 7">
    <name type="scientific">Saccharothrix syringae</name>
    <name type="common">Nocardiopsis syringae</name>
    <dbReference type="NCBI Taxonomy" id="103733"/>
    <lineage>
        <taxon>Bacteria</taxon>
        <taxon>Bacillati</taxon>
        <taxon>Actinomycetota</taxon>
        <taxon>Actinomycetes</taxon>
        <taxon>Pseudonocardiales</taxon>
        <taxon>Pseudonocardiaceae</taxon>
        <taxon>Saccharothrix</taxon>
    </lineage>
</organism>
<keyword evidence="2 6" id="KW-0378">Hydrolase</keyword>
<feature type="region of interest" description="Disordered" evidence="3">
    <location>
        <begin position="287"/>
        <end position="326"/>
    </location>
</feature>
<dbReference type="Pfam" id="PF00933">
    <property type="entry name" value="Glyco_hydro_3"/>
    <property type="match status" value="1"/>
</dbReference>
<dbReference type="RefSeq" id="WP_051766742.1">
    <property type="nucleotide sequence ID" value="NZ_CP034550.1"/>
</dbReference>
<accession>A0A5Q0GWP6</accession>
<sequence>MDEVDLDALVGKLELGRKVRLLTGATDWRTHDEPEIGLRSIVMSDGPIGVRGQGWDERSTSVALPSPTALAASWDVGLVERLGLLLAAEARRKGVDVLLAPTLNLHRTPLAGRHFECFSEDPLLTARIGAAYITGVQGGGVAATAKHYVANDSETERMTLDARVDEDVLREVYLVPFEHAVRAGVWVVMSAYNGVNGTTMSENPLLAEPLKGSWGFDGLVVSDWGAVRSTAASANAAQDLAMPGPDGPWRDLVAAVERGEVPEAAVDAKVKRLLRLAARVGALDGARPVEPQVETPETPETRRVETPPVGASRVETPPVEAPRVEASRVEAPRVEASRELLREAVAKGTVLLRNDGVLPLSPGTRVAVLGPNAAATRIQGGGSAGVYPESVVSFLDGLREVTEVVHTPGVRLGDRPTPLTTLDSVDPRSGEPGVLVRQLDADGTELAAERRLLGRVLDVARVAGARTVEVRGRLTPDVDGEWRLSVAGFGRLTLDVAGERLLDERVPLDTDDPAVISLTPPEREVTARLVAGRPVDLVARRELLEHTGVATVLAADPPRPGAAEEFARAVELARTSDVAVVVVGTTEEIESEGFDRASLALPGGQDELVRAVRAVNERTVVVVNAGSPVELPWQDEVAAVLLTWFPGQEAGHGLADVLFGVREPGGRLPTTWPVRQADLPVSEVRPEGGVLRYAEGADIGYRAWHRAGTAPAYWFGHGLGYTTWAYEHVGATPAGVRVRVRNTGGRAGRELVQVYATGGGLVGWAHAEAGPGEVVTVDVEVPERWRARVADGSGGLVVGPNAGSAALRIGERSPSVAE</sequence>
<gene>
    <name evidence="6" type="ORF">EKG83_11040</name>
</gene>
<dbReference type="SUPFAM" id="SSF51445">
    <property type="entry name" value="(Trans)glycosidases"/>
    <property type="match status" value="1"/>
</dbReference>